<dbReference type="InParanoid" id="A0A5J5EN85"/>
<organism evidence="2 3">
    <name type="scientific">Sphaerosporella brunnea</name>
    <dbReference type="NCBI Taxonomy" id="1250544"/>
    <lineage>
        <taxon>Eukaryota</taxon>
        <taxon>Fungi</taxon>
        <taxon>Dikarya</taxon>
        <taxon>Ascomycota</taxon>
        <taxon>Pezizomycotina</taxon>
        <taxon>Pezizomycetes</taxon>
        <taxon>Pezizales</taxon>
        <taxon>Pyronemataceae</taxon>
        <taxon>Sphaerosporella</taxon>
    </lineage>
</organism>
<feature type="transmembrane region" description="Helical" evidence="1">
    <location>
        <begin position="44"/>
        <end position="69"/>
    </location>
</feature>
<keyword evidence="1" id="KW-0472">Membrane</keyword>
<evidence type="ECO:0000256" key="1">
    <source>
        <dbReference type="SAM" id="Phobius"/>
    </source>
</evidence>
<gene>
    <name evidence="2" type="ORF">FN846DRAFT_964636</name>
</gene>
<protein>
    <submittedName>
        <fullName evidence="2">Uncharacterized protein</fullName>
    </submittedName>
</protein>
<dbReference type="EMBL" id="VXIS01000206">
    <property type="protein sequence ID" value="KAA8896895.1"/>
    <property type="molecule type" value="Genomic_DNA"/>
</dbReference>
<dbReference type="AlphaFoldDB" id="A0A5J5EN85"/>
<proteinExistence type="predicted"/>
<evidence type="ECO:0000313" key="2">
    <source>
        <dbReference type="EMBL" id="KAA8896895.1"/>
    </source>
</evidence>
<comment type="caution">
    <text evidence="2">The sequence shown here is derived from an EMBL/GenBank/DDBJ whole genome shotgun (WGS) entry which is preliminary data.</text>
</comment>
<sequence>MSFYYRAISIVMLWAKGPRSMITLHLSTYVVLVLYVHVPERLHVLHIVGELLQPTTLLALSCAFHVVLLKDQSFMVSTHEKVPLSPSAIKYLVYTVPKPVTLLFTTVRSWLKRLFRVILRLSKRAAYMIAYI</sequence>
<keyword evidence="1" id="KW-0812">Transmembrane</keyword>
<accession>A0A5J5EN85</accession>
<name>A0A5J5EN85_9PEZI</name>
<keyword evidence="3" id="KW-1185">Reference proteome</keyword>
<dbReference type="Proteomes" id="UP000326924">
    <property type="component" value="Unassembled WGS sequence"/>
</dbReference>
<reference evidence="2 3" key="1">
    <citation type="submission" date="2019-09" db="EMBL/GenBank/DDBJ databases">
        <title>Draft genome of the ectomycorrhizal ascomycete Sphaerosporella brunnea.</title>
        <authorList>
            <consortium name="DOE Joint Genome Institute"/>
            <person name="Benucci G.M."/>
            <person name="Marozzi G."/>
            <person name="Antonielli L."/>
            <person name="Sanchez S."/>
            <person name="Marco P."/>
            <person name="Wang X."/>
            <person name="Falini L.B."/>
            <person name="Barry K."/>
            <person name="Haridas S."/>
            <person name="Lipzen A."/>
            <person name="Labutti K."/>
            <person name="Grigoriev I.V."/>
            <person name="Murat C."/>
            <person name="Martin F."/>
            <person name="Albertini E."/>
            <person name="Donnini D."/>
            <person name="Bonito G."/>
        </authorList>
    </citation>
    <scope>NUCLEOTIDE SEQUENCE [LARGE SCALE GENOMIC DNA]</scope>
    <source>
        <strain evidence="2 3">Sb_GMNB300</strain>
    </source>
</reference>
<feature type="transmembrane region" description="Helical" evidence="1">
    <location>
        <begin position="21"/>
        <end position="38"/>
    </location>
</feature>
<keyword evidence="1" id="KW-1133">Transmembrane helix</keyword>
<evidence type="ECO:0000313" key="3">
    <source>
        <dbReference type="Proteomes" id="UP000326924"/>
    </source>
</evidence>